<reference evidence="3 4" key="1">
    <citation type="submission" date="2018-02" db="EMBL/GenBank/DDBJ databases">
        <title>Genome sequence of Desulfovibrio carbinolicus DSM 3852.</title>
        <authorList>
            <person name="Wilbanks E."/>
            <person name="Skennerton C.T."/>
            <person name="Orphan V.J."/>
        </authorList>
    </citation>
    <scope>NUCLEOTIDE SEQUENCE [LARGE SCALE GENOMIC DNA]</scope>
    <source>
        <strain evidence="3 4">DSM 3852</strain>
        <plasmid evidence="4">pdcar1</plasmid>
    </source>
</reference>
<name>A0A4P6HQK4_9BACT</name>
<dbReference type="EMBL" id="CP026539">
    <property type="protein sequence ID" value="QAZ69603.1"/>
    <property type="molecule type" value="Genomic_DNA"/>
</dbReference>
<dbReference type="Proteomes" id="UP000293296">
    <property type="component" value="Plasmid pDCAR1"/>
</dbReference>
<dbReference type="GO" id="GO:0016788">
    <property type="term" value="F:hydrolase activity, acting on ester bonds"/>
    <property type="evidence" value="ECO:0007669"/>
    <property type="project" value="UniProtKB-ARBA"/>
</dbReference>
<keyword evidence="1" id="KW-0812">Transmembrane</keyword>
<dbReference type="Pfam" id="PF13472">
    <property type="entry name" value="Lipase_GDSL_2"/>
    <property type="match status" value="1"/>
</dbReference>
<accession>A0A4P6HQK4</accession>
<dbReference type="InterPro" id="IPR036514">
    <property type="entry name" value="SGNH_hydro_sf"/>
</dbReference>
<keyword evidence="3" id="KW-0614">Plasmid</keyword>
<dbReference type="SUPFAM" id="SSF52266">
    <property type="entry name" value="SGNH hydrolase"/>
    <property type="match status" value="1"/>
</dbReference>
<sequence>MIAIATIFLLIAGLVVVPAVQAASIPVKTKIRFAKFMPFFGVFVLLLYRSNVVNVSAWWGIVFYTAMLFLFTLWTGFGMYLSYLCYSCAKTNKFLYVLLNVWFMLSVSTVMIETTARIFPVYTSWANNPGEKFFWPDRVYFPLNNFGHRDRDFIIPKPDNTYRIVLIGDSYTEGAGLSRQQTMGYLLERQITKLLRDTANVEVYNLGHCGMNTKEEVDVLLHDGDKLQPDLVFLNYVMNDAETHPLTITPADEPMWYKELNRILITSAGSYAYYRFIKSFRLIEEHFATTSDYLAAQHDKNKAGWQDVSAALRRMELWLNEHRCEGIALIWPIFQNDWTSSAAKINKQVEEELKSHQLTVFDLNDLFQQTNEPLVNFALSRVDHHPNANANRLVSKLMELIVVDTKSFQSFIKSKDIGRMSMITNRH</sequence>
<geneLocation type="plasmid" evidence="4">
    <name>pdcar1</name>
</geneLocation>
<keyword evidence="1" id="KW-0472">Membrane</keyword>
<organism evidence="3 4">
    <name type="scientific">Solidesulfovibrio carbinolicus</name>
    <dbReference type="NCBI Taxonomy" id="296842"/>
    <lineage>
        <taxon>Bacteria</taxon>
        <taxon>Pseudomonadati</taxon>
        <taxon>Thermodesulfobacteriota</taxon>
        <taxon>Desulfovibrionia</taxon>
        <taxon>Desulfovibrionales</taxon>
        <taxon>Desulfovibrionaceae</taxon>
        <taxon>Solidesulfovibrio</taxon>
    </lineage>
</organism>
<keyword evidence="4" id="KW-1185">Reference proteome</keyword>
<evidence type="ECO:0000256" key="1">
    <source>
        <dbReference type="SAM" id="Phobius"/>
    </source>
</evidence>
<dbReference type="InterPro" id="IPR013830">
    <property type="entry name" value="SGNH_hydro"/>
</dbReference>
<evidence type="ECO:0000313" key="3">
    <source>
        <dbReference type="EMBL" id="QAZ69603.1"/>
    </source>
</evidence>
<keyword evidence="1" id="KW-1133">Transmembrane helix</keyword>
<protein>
    <recommendedName>
        <fullName evidence="2">SGNH hydrolase-type esterase domain-containing protein</fullName>
    </recommendedName>
</protein>
<proteinExistence type="predicted"/>
<evidence type="ECO:0000259" key="2">
    <source>
        <dbReference type="Pfam" id="PF13472"/>
    </source>
</evidence>
<feature type="domain" description="SGNH hydrolase-type esterase" evidence="2">
    <location>
        <begin position="166"/>
        <end position="392"/>
    </location>
</feature>
<dbReference type="AlphaFoldDB" id="A0A4P6HQK4"/>
<dbReference type="Gene3D" id="3.40.50.1110">
    <property type="entry name" value="SGNH hydrolase"/>
    <property type="match status" value="1"/>
</dbReference>
<gene>
    <name evidence="3" type="ORF">C3Y92_20225</name>
</gene>
<evidence type="ECO:0000313" key="4">
    <source>
        <dbReference type="Proteomes" id="UP000293296"/>
    </source>
</evidence>
<feature type="transmembrane region" description="Helical" evidence="1">
    <location>
        <begin position="94"/>
        <end position="112"/>
    </location>
</feature>
<dbReference type="KEGG" id="dcb:C3Y92_20225"/>